<evidence type="ECO:0000256" key="5">
    <source>
        <dbReference type="ARBA" id="ARBA00023136"/>
    </source>
</evidence>
<reference evidence="7 8" key="1">
    <citation type="submission" date="2018-06" db="EMBL/GenBank/DDBJ databases">
        <authorList>
            <consortium name="Pathogen Informatics"/>
            <person name="Doyle S."/>
        </authorList>
    </citation>
    <scope>NUCLEOTIDE SEQUENCE [LARGE SCALE GENOMIC DNA]</scope>
    <source>
        <strain evidence="7 8">NCTC13533</strain>
    </source>
</reference>
<keyword evidence="3 6" id="KW-0812">Transmembrane</keyword>
<comment type="similarity">
    <text evidence="2">Belongs to the acetate uptake transporter (AceTr) (TC 2.A.96) family.</text>
</comment>
<dbReference type="RefSeq" id="WP_262511548.1">
    <property type="nucleotide sequence ID" value="NZ_CP033920.1"/>
</dbReference>
<keyword evidence="4 6" id="KW-1133">Transmembrane helix</keyword>
<proteinExistence type="inferred from homology"/>
<dbReference type="Proteomes" id="UP000255224">
    <property type="component" value="Unassembled WGS sequence"/>
</dbReference>
<dbReference type="GO" id="GO:0005886">
    <property type="term" value="C:plasma membrane"/>
    <property type="evidence" value="ECO:0007669"/>
    <property type="project" value="TreeGrafter"/>
</dbReference>
<dbReference type="Pfam" id="PF01184">
    <property type="entry name" value="Gpr1_Fun34_YaaH"/>
    <property type="match status" value="1"/>
</dbReference>
<dbReference type="AlphaFoldDB" id="A0A376DRX8"/>
<dbReference type="PANTHER" id="PTHR30178">
    <property type="entry name" value="INNER MEMBRANE PROTEIN YAAH"/>
    <property type="match status" value="1"/>
</dbReference>
<feature type="transmembrane region" description="Helical" evidence="6">
    <location>
        <begin position="25"/>
        <end position="47"/>
    </location>
</feature>
<dbReference type="NCBIfam" id="NF038013">
    <property type="entry name" value="AceTr_1"/>
    <property type="match status" value="1"/>
</dbReference>
<dbReference type="GO" id="GO:0071422">
    <property type="term" value="P:succinate transmembrane transport"/>
    <property type="evidence" value="ECO:0007669"/>
    <property type="project" value="TreeGrafter"/>
</dbReference>
<name>A0A376DRX8_CHRCU</name>
<sequence>MSIGLFFGGFGQLIAGMLEVKNKNVFGLTAFTSYGFFWISLVALLIFPRLGIAVAPSPVAMGSYLVLWGIFTFSLFMATLRINRGLQVVFGLLTLLFILLAAGDFSSSDTVTKLAGYEGIVCGLAAIYVGVSELLHEMDRK</sequence>
<comment type="subcellular location">
    <subcellularLocation>
        <location evidence="1">Membrane</location>
        <topology evidence="1">Multi-pass membrane protein</topology>
    </subcellularLocation>
</comment>
<protein>
    <submittedName>
        <fullName evidence="7">Inner membrane protein yaaH</fullName>
    </submittedName>
</protein>
<evidence type="ECO:0000256" key="6">
    <source>
        <dbReference type="SAM" id="Phobius"/>
    </source>
</evidence>
<dbReference type="InterPro" id="IPR000791">
    <property type="entry name" value="Gpr1/Fun34/SatP-like"/>
</dbReference>
<organism evidence="7 8">
    <name type="scientific">Chryseobacterium carnipullorum</name>
    <dbReference type="NCBI Taxonomy" id="1124835"/>
    <lineage>
        <taxon>Bacteria</taxon>
        <taxon>Pseudomonadati</taxon>
        <taxon>Bacteroidota</taxon>
        <taxon>Flavobacteriia</taxon>
        <taxon>Flavobacteriales</taxon>
        <taxon>Weeksellaceae</taxon>
        <taxon>Chryseobacterium group</taxon>
        <taxon>Chryseobacterium</taxon>
    </lineage>
</organism>
<feature type="transmembrane region" description="Helical" evidence="6">
    <location>
        <begin position="114"/>
        <end position="135"/>
    </location>
</feature>
<evidence type="ECO:0000256" key="2">
    <source>
        <dbReference type="ARBA" id="ARBA00005587"/>
    </source>
</evidence>
<gene>
    <name evidence="7" type="primary">yaaH_2</name>
    <name evidence="7" type="ORF">NCTC13533_01577</name>
</gene>
<dbReference type="PANTHER" id="PTHR30178:SF3">
    <property type="entry name" value="SUCCINATE-ACETATE_PROTON SYMPORTER SATP"/>
    <property type="match status" value="1"/>
</dbReference>
<evidence type="ECO:0000256" key="1">
    <source>
        <dbReference type="ARBA" id="ARBA00004141"/>
    </source>
</evidence>
<feature type="transmembrane region" description="Helical" evidence="6">
    <location>
        <begin position="59"/>
        <end position="78"/>
    </location>
</feature>
<accession>A0A376DRX8</accession>
<evidence type="ECO:0000256" key="3">
    <source>
        <dbReference type="ARBA" id="ARBA00022692"/>
    </source>
</evidence>
<keyword evidence="5 6" id="KW-0472">Membrane</keyword>
<evidence type="ECO:0000256" key="4">
    <source>
        <dbReference type="ARBA" id="ARBA00022989"/>
    </source>
</evidence>
<dbReference type="GO" id="GO:0015360">
    <property type="term" value="F:acetate:proton symporter activity"/>
    <property type="evidence" value="ECO:0007669"/>
    <property type="project" value="TreeGrafter"/>
</dbReference>
<evidence type="ECO:0000313" key="8">
    <source>
        <dbReference type="Proteomes" id="UP000255224"/>
    </source>
</evidence>
<feature type="transmembrane region" description="Helical" evidence="6">
    <location>
        <begin position="85"/>
        <end position="102"/>
    </location>
</feature>
<dbReference type="InterPro" id="IPR047623">
    <property type="entry name" value="SatP"/>
</dbReference>
<dbReference type="EMBL" id="UFVQ01000003">
    <property type="protein sequence ID" value="STC94430.1"/>
    <property type="molecule type" value="Genomic_DNA"/>
</dbReference>
<evidence type="ECO:0000313" key="7">
    <source>
        <dbReference type="EMBL" id="STC94430.1"/>
    </source>
</evidence>